<keyword evidence="1" id="KW-0175">Coiled coil</keyword>
<evidence type="ECO:0000256" key="1">
    <source>
        <dbReference type="SAM" id="Coils"/>
    </source>
</evidence>
<evidence type="ECO:0000313" key="2">
    <source>
        <dbReference type="EMBL" id="KLU85856.1"/>
    </source>
</evidence>
<dbReference type="EMBL" id="ADBL01001138">
    <property type="status" value="NOT_ANNOTATED_CDS"/>
    <property type="molecule type" value="Genomic_DNA"/>
</dbReference>
<reference evidence="3" key="5">
    <citation type="submission" date="2015-06" db="UniProtKB">
        <authorList>
            <consortium name="EnsemblFungi"/>
        </authorList>
    </citation>
    <scope>IDENTIFICATION</scope>
    <source>
        <strain evidence="3">ATCC 64411</strain>
    </source>
</reference>
<evidence type="ECO:0000313" key="4">
    <source>
        <dbReference type="Proteomes" id="UP000011715"/>
    </source>
</evidence>
<reference evidence="2" key="1">
    <citation type="submission" date="2010-05" db="EMBL/GenBank/DDBJ databases">
        <title>The Genome Sequence of Magnaporthe poae strain ATCC 64411.</title>
        <authorList>
            <consortium name="The Broad Institute Genome Sequencing Platform"/>
            <consortium name="Broad Institute Genome Sequencing Center for Infectious Disease"/>
            <person name="Ma L.-J."/>
            <person name="Dead R."/>
            <person name="Young S."/>
            <person name="Zeng Q."/>
            <person name="Koehrsen M."/>
            <person name="Alvarado L."/>
            <person name="Berlin A."/>
            <person name="Chapman S.B."/>
            <person name="Chen Z."/>
            <person name="Freedman E."/>
            <person name="Gellesch M."/>
            <person name="Goldberg J."/>
            <person name="Griggs A."/>
            <person name="Gujja S."/>
            <person name="Heilman E.R."/>
            <person name="Heiman D."/>
            <person name="Hepburn T."/>
            <person name="Howarth C."/>
            <person name="Jen D."/>
            <person name="Larson L."/>
            <person name="Mehta T."/>
            <person name="Neiman D."/>
            <person name="Pearson M."/>
            <person name="Roberts A."/>
            <person name="Saif S."/>
            <person name="Shea T."/>
            <person name="Shenoy N."/>
            <person name="Sisk P."/>
            <person name="Stolte C."/>
            <person name="Sykes S."/>
            <person name="Walk T."/>
            <person name="White J."/>
            <person name="Yandava C."/>
            <person name="Haas B."/>
            <person name="Nusbaum C."/>
            <person name="Birren B."/>
        </authorList>
    </citation>
    <scope>NUCLEOTIDE SEQUENCE</scope>
    <source>
        <strain evidence="2">ATCC 64411</strain>
    </source>
</reference>
<proteinExistence type="predicted"/>
<dbReference type="VEuPathDB" id="FungiDB:MAPG_04876"/>
<dbReference type="EMBL" id="GL876969">
    <property type="protein sequence ID" value="KLU85856.1"/>
    <property type="molecule type" value="Genomic_DNA"/>
</dbReference>
<dbReference type="EnsemblFungi" id="MAPG_04876T0">
    <property type="protein sequence ID" value="MAPG_04876T0"/>
    <property type="gene ID" value="MAPG_04876"/>
</dbReference>
<evidence type="ECO:0000313" key="3">
    <source>
        <dbReference type="EnsemblFungi" id="MAPG_04876T0"/>
    </source>
</evidence>
<reference evidence="2" key="3">
    <citation type="submission" date="2011-03" db="EMBL/GenBank/DDBJ databases">
        <title>Annotation of Magnaporthe poae ATCC 64411.</title>
        <authorList>
            <person name="Ma L.-J."/>
            <person name="Dead R."/>
            <person name="Young S.K."/>
            <person name="Zeng Q."/>
            <person name="Gargeya S."/>
            <person name="Fitzgerald M."/>
            <person name="Haas B."/>
            <person name="Abouelleil A."/>
            <person name="Alvarado L."/>
            <person name="Arachchi H.M."/>
            <person name="Berlin A."/>
            <person name="Brown A."/>
            <person name="Chapman S.B."/>
            <person name="Chen Z."/>
            <person name="Dunbar C."/>
            <person name="Freedman E."/>
            <person name="Gearin G."/>
            <person name="Gellesch M."/>
            <person name="Goldberg J."/>
            <person name="Griggs A."/>
            <person name="Gujja S."/>
            <person name="Heiman D."/>
            <person name="Howarth C."/>
            <person name="Larson L."/>
            <person name="Lui A."/>
            <person name="MacDonald P.J.P."/>
            <person name="Mehta T."/>
            <person name="Montmayeur A."/>
            <person name="Murphy C."/>
            <person name="Neiman D."/>
            <person name="Pearson M."/>
            <person name="Priest M."/>
            <person name="Roberts A."/>
            <person name="Saif S."/>
            <person name="Shea T."/>
            <person name="Shenoy N."/>
            <person name="Sisk P."/>
            <person name="Stolte C."/>
            <person name="Sykes S."/>
            <person name="Yandava C."/>
            <person name="Wortman J."/>
            <person name="Nusbaum C."/>
            <person name="Birren B."/>
        </authorList>
    </citation>
    <scope>NUCLEOTIDE SEQUENCE</scope>
    <source>
        <strain evidence="2">ATCC 64411</strain>
    </source>
</reference>
<gene>
    <name evidence="2" type="ORF">MAPG_04876</name>
</gene>
<reference evidence="4" key="2">
    <citation type="submission" date="2010-05" db="EMBL/GenBank/DDBJ databases">
        <title>The genome sequence of Magnaporthe poae strain ATCC 64411.</title>
        <authorList>
            <person name="Ma L.-J."/>
            <person name="Dead R."/>
            <person name="Young S."/>
            <person name="Zeng Q."/>
            <person name="Koehrsen M."/>
            <person name="Alvarado L."/>
            <person name="Berlin A."/>
            <person name="Chapman S.B."/>
            <person name="Chen Z."/>
            <person name="Freedman E."/>
            <person name="Gellesch M."/>
            <person name="Goldberg J."/>
            <person name="Griggs A."/>
            <person name="Gujja S."/>
            <person name="Heilman E.R."/>
            <person name="Heiman D."/>
            <person name="Hepburn T."/>
            <person name="Howarth C."/>
            <person name="Jen D."/>
            <person name="Larson L."/>
            <person name="Mehta T."/>
            <person name="Neiman D."/>
            <person name="Pearson M."/>
            <person name="Roberts A."/>
            <person name="Saif S."/>
            <person name="Shea T."/>
            <person name="Shenoy N."/>
            <person name="Sisk P."/>
            <person name="Stolte C."/>
            <person name="Sykes S."/>
            <person name="Walk T."/>
            <person name="White J."/>
            <person name="Yandava C."/>
            <person name="Haas B."/>
            <person name="Nusbaum C."/>
            <person name="Birren B."/>
        </authorList>
    </citation>
    <scope>NUCLEOTIDE SEQUENCE [LARGE SCALE GENOMIC DNA]</scope>
    <source>
        <strain evidence="4">ATCC 64411 / 73-15</strain>
    </source>
</reference>
<sequence>MTQAQAQAVQAQARAMAPGQGQAQGRPQAQALQATAAVPLIDGLRLEMLEALQGCDTPAYLSCILPRLAEEAAQHGNSLKGMDELDSKDGRIGMLLNHAQPEVLTSVIRGTLAADSKDGLFDLATMHRDAGMPGTYAHSLRIAGRAGRWLTALELKRVCARMERYIQASKQYYLARQRWTSPALHAQDVKGIDNAITLTSDTRPRWAQEEAGVKRLEALKDALTRLADASLVFDPTGMTELRQGPLYVGCSSLTIKERVMQHVDWRKAPPGLNKLLGMLISCILEEKLDPRVEPVAVLPVYCTKDLRLSEILVCGLAQSMYVMGGLNVQCPGGNTKPVPDQYAKDALKLLANCGEVRERLKRTITQCDAHIQDGHNRQQLAKTQADMDAVKEGYQALVDANEKCKDRRKRVDAAVETAREKERQLQTSIEEWHQATANVRKVEGLLKSKRVVDMLKAAAEKRG</sequence>
<dbReference type="OrthoDB" id="5220943at2759"/>
<dbReference type="eggNOG" id="ENOG502T4NE">
    <property type="taxonomic scope" value="Eukaryota"/>
</dbReference>
<reference evidence="3" key="4">
    <citation type="journal article" date="2015" name="G3 (Bethesda)">
        <title>Genome sequences of three phytopathogenic species of the Magnaporthaceae family of fungi.</title>
        <authorList>
            <person name="Okagaki L.H."/>
            <person name="Nunes C.C."/>
            <person name="Sailsbery J."/>
            <person name="Clay B."/>
            <person name="Brown D."/>
            <person name="John T."/>
            <person name="Oh Y."/>
            <person name="Young N."/>
            <person name="Fitzgerald M."/>
            <person name="Haas B.J."/>
            <person name="Zeng Q."/>
            <person name="Young S."/>
            <person name="Adiconis X."/>
            <person name="Fan L."/>
            <person name="Levin J.Z."/>
            <person name="Mitchell T.K."/>
            <person name="Okubara P.A."/>
            <person name="Farman M.L."/>
            <person name="Kohn L.M."/>
            <person name="Birren B."/>
            <person name="Ma L.-J."/>
            <person name="Dean R.A."/>
        </authorList>
    </citation>
    <scope>NUCLEOTIDE SEQUENCE</scope>
    <source>
        <strain evidence="3">ATCC 64411 / 73-15</strain>
    </source>
</reference>
<feature type="coiled-coil region" evidence="1">
    <location>
        <begin position="401"/>
        <end position="431"/>
    </location>
</feature>
<dbReference type="STRING" id="644358.A0A0C4DXW9"/>
<dbReference type="AlphaFoldDB" id="A0A0C4DXW9"/>
<accession>A0A0C4DXW9</accession>
<dbReference type="OMA" id="CARMERY"/>
<keyword evidence="4" id="KW-1185">Reference proteome</keyword>
<dbReference type="Proteomes" id="UP000011715">
    <property type="component" value="Unassembled WGS sequence"/>
</dbReference>
<organism evidence="3 4">
    <name type="scientific">Magnaporthiopsis poae (strain ATCC 64411 / 73-15)</name>
    <name type="common">Kentucky bluegrass fungus</name>
    <name type="synonym">Magnaporthe poae</name>
    <dbReference type="NCBI Taxonomy" id="644358"/>
    <lineage>
        <taxon>Eukaryota</taxon>
        <taxon>Fungi</taxon>
        <taxon>Dikarya</taxon>
        <taxon>Ascomycota</taxon>
        <taxon>Pezizomycotina</taxon>
        <taxon>Sordariomycetes</taxon>
        <taxon>Sordariomycetidae</taxon>
        <taxon>Magnaporthales</taxon>
        <taxon>Magnaporthaceae</taxon>
        <taxon>Magnaporthiopsis</taxon>
    </lineage>
</organism>
<name>A0A0C4DXW9_MAGP6</name>
<protein>
    <submittedName>
        <fullName evidence="2 3">Uncharacterized protein</fullName>
    </submittedName>
</protein>